<dbReference type="EMBL" id="AP022642">
    <property type="protein sequence ID" value="BCA26733.1"/>
    <property type="molecule type" value="Genomic_DNA"/>
</dbReference>
<reference evidence="1 2" key="1">
    <citation type="journal article" date="2020" name="Microbiol. Resour. Announc.">
        <title>Complete genome sequence of Pseudomonas otitidis strain MrB4, isolated from Lake Biwa in Japan.</title>
        <authorList>
            <person name="Miyazaki K."/>
            <person name="Hase E."/>
            <person name="Maruya T."/>
        </authorList>
    </citation>
    <scope>NUCLEOTIDE SEQUENCE [LARGE SCALE GENOMIC DNA]</scope>
    <source>
        <strain evidence="1 2">MrB4</strain>
    </source>
</reference>
<dbReference type="RefSeq" id="WP_172432526.1">
    <property type="nucleotide sequence ID" value="NZ_AP022642.1"/>
</dbReference>
<dbReference type="AlphaFoldDB" id="A0A679G9A4"/>
<sequence length="179" mass="20290">MNKIYFAGNHRQPCVAEYAIVIDDAGMLQRAHIIVAQSSQKGVWTSMYNTDEGRDNVLNRILKQDLPGVRVEFLTFNIILDFGDHIEGLRLPIHLNDFSYISNRNPYTSRALGGIKNILLNLTGRGRREYTILSYNIVGGCASFYTDLMDPKRERLDTEEASKLLQQAGYSRISAKTKC</sequence>
<dbReference type="GeneID" id="57395927"/>
<dbReference type="KEGG" id="poj:PtoMrB4_07100"/>
<proteinExistence type="predicted"/>
<accession>A0A679G9A4</accession>
<organism evidence="1 2">
    <name type="scientific">Metapseudomonas otitidis</name>
    <dbReference type="NCBI Taxonomy" id="319939"/>
    <lineage>
        <taxon>Bacteria</taxon>
        <taxon>Pseudomonadati</taxon>
        <taxon>Pseudomonadota</taxon>
        <taxon>Gammaproteobacteria</taxon>
        <taxon>Pseudomonadales</taxon>
        <taxon>Pseudomonadaceae</taxon>
        <taxon>Metapseudomonas</taxon>
    </lineage>
</organism>
<evidence type="ECO:0000313" key="2">
    <source>
        <dbReference type="Proteomes" id="UP000501237"/>
    </source>
</evidence>
<gene>
    <name evidence="1" type="ORF">PtoMrB4_07100</name>
</gene>
<protein>
    <submittedName>
        <fullName evidence="1">Uncharacterized protein</fullName>
    </submittedName>
</protein>
<dbReference type="Proteomes" id="UP000501237">
    <property type="component" value="Chromosome"/>
</dbReference>
<name>A0A679G9A4_9GAMM</name>
<evidence type="ECO:0000313" key="1">
    <source>
        <dbReference type="EMBL" id="BCA26733.1"/>
    </source>
</evidence>